<gene>
    <name evidence="1" type="ORF">OIU74_001781</name>
</gene>
<accession>A0A9Q0X324</accession>
<reference evidence="1" key="2">
    <citation type="journal article" date="2023" name="Int. J. Mol. Sci.">
        <title>De Novo Assembly and Annotation of 11 Diverse Shrub Willow (Salix) Genomes Reveals Novel Gene Organization in Sex-Linked Regions.</title>
        <authorList>
            <person name="Hyden B."/>
            <person name="Feng K."/>
            <person name="Yates T.B."/>
            <person name="Jawdy S."/>
            <person name="Cereghino C."/>
            <person name="Smart L.B."/>
            <person name="Muchero W."/>
        </authorList>
    </citation>
    <scope>NUCLEOTIDE SEQUENCE</scope>
    <source>
        <tissue evidence="1">Shoot tip</tissue>
    </source>
</reference>
<evidence type="ECO:0000313" key="1">
    <source>
        <dbReference type="EMBL" id="KAJ6777874.1"/>
    </source>
</evidence>
<keyword evidence="2" id="KW-1185">Reference proteome</keyword>
<protein>
    <submittedName>
        <fullName evidence="1">Uncharacterized protein</fullName>
    </submittedName>
</protein>
<organism evidence="1 2">
    <name type="scientific">Salix koriyanagi</name>
    <dbReference type="NCBI Taxonomy" id="2511006"/>
    <lineage>
        <taxon>Eukaryota</taxon>
        <taxon>Viridiplantae</taxon>
        <taxon>Streptophyta</taxon>
        <taxon>Embryophyta</taxon>
        <taxon>Tracheophyta</taxon>
        <taxon>Spermatophyta</taxon>
        <taxon>Magnoliopsida</taxon>
        <taxon>eudicotyledons</taxon>
        <taxon>Gunneridae</taxon>
        <taxon>Pentapetalae</taxon>
        <taxon>rosids</taxon>
        <taxon>fabids</taxon>
        <taxon>Malpighiales</taxon>
        <taxon>Salicaceae</taxon>
        <taxon>Saliceae</taxon>
        <taxon>Salix</taxon>
    </lineage>
</organism>
<dbReference type="EMBL" id="JAPFFM010000001">
    <property type="protein sequence ID" value="KAJ6777874.1"/>
    <property type="molecule type" value="Genomic_DNA"/>
</dbReference>
<dbReference type="AlphaFoldDB" id="A0A9Q0X324"/>
<sequence length="116" mass="12209">MGANCLANIQATEAPLATSGVFERGNDDTKAFTKVWGNQKPCEDHHRVGVPISEINVVLSNVSAMSGTSTLEVLTNTSAGNAKTDAFCGNANVLAQHIENSSDVQNVSLNEDNNGY</sequence>
<evidence type="ECO:0000313" key="2">
    <source>
        <dbReference type="Proteomes" id="UP001151752"/>
    </source>
</evidence>
<reference evidence="1" key="1">
    <citation type="submission" date="2022-11" db="EMBL/GenBank/DDBJ databases">
        <authorList>
            <person name="Hyden B.L."/>
            <person name="Feng K."/>
            <person name="Yates T."/>
            <person name="Jawdy S."/>
            <person name="Smart L.B."/>
            <person name="Muchero W."/>
        </authorList>
    </citation>
    <scope>NUCLEOTIDE SEQUENCE</scope>
    <source>
        <tissue evidence="1">Shoot tip</tissue>
    </source>
</reference>
<name>A0A9Q0X324_9ROSI</name>
<proteinExistence type="predicted"/>
<dbReference type="Proteomes" id="UP001151752">
    <property type="component" value="Chromosome 16"/>
</dbReference>
<comment type="caution">
    <text evidence="1">The sequence shown here is derived from an EMBL/GenBank/DDBJ whole genome shotgun (WGS) entry which is preliminary data.</text>
</comment>